<dbReference type="Pfam" id="PF03036">
    <property type="entry name" value="Perilipin"/>
    <property type="match status" value="2"/>
</dbReference>
<dbReference type="EMBL" id="CAAE01014504">
    <property type="protein sequence ID" value="CAF96680.1"/>
    <property type="molecule type" value="Genomic_DNA"/>
</dbReference>
<keyword evidence="3" id="KW-0551">Lipid droplet</keyword>
<dbReference type="PANTHER" id="PTHR14024">
    <property type="entry name" value="PERILIPIN"/>
    <property type="match status" value="1"/>
</dbReference>
<organism evidence="4">
    <name type="scientific">Tetraodon nigroviridis</name>
    <name type="common">Spotted green pufferfish</name>
    <name type="synonym">Chelonodon nigroviridis</name>
    <dbReference type="NCBI Taxonomy" id="99883"/>
    <lineage>
        <taxon>Eukaryota</taxon>
        <taxon>Metazoa</taxon>
        <taxon>Chordata</taxon>
        <taxon>Craniata</taxon>
        <taxon>Vertebrata</taxon>
        <taxon>Euteleostomi</taxon>
        <taxon>Actinopterygii</taxon>
        <taxon>Neopterygii</taxon>
        <taxon>Teleostei</taxon>
        <taxon>Neoteleostei</taxon>
        <taxon>Acanthomorphata</taxon>
        <taxon>Eupercaria</taxon>
        <taxon>Tetraodontiformes</taxon>
        <taxon>Tetradontoidea</taxon>
        <taxon>Tetraodontidae</taxon>
        <taxon>Tetraodon</taxon>
    </lineage>
</organism>
<proteinExistence type="inferred from homology"/>
<dbReference type="Gene3D" id="3.30.720.170">
    <property type="entry name" value="Perilipin, alpha-beta domain"/>
    <property type="match status" value="1"/>
</dbReference>
<evidence type="ECO:0000256" key="3">
    <source>
        <dbReference type="ARBA" id="ARBA00022677"/>
    </source>
</evidence>
<gene>
    <name evidence="4" type="ORF">GSTENG00013802001</name>
</gene>
<feature type="non-terminal residue" evidence="4">
    <location>
        <position position="331"/>
    </location>
</feature>
<comment type="similarity">
    <text evidence="2">Belongs to the perilipin family.</text>
</comment>
<dbReference type="KEGG" id="tng:GSTEN00013802G001"/>
<dbReference type="HOGENOM" id="CLU_035133_0_1_1"/>
<comment type="subcellular location">
    <subcellularLocation>
        <location evidence="1">Lipid droplet</location>
    </subcellularLocation>
</comment>
<accession>Q4SRQ2</accession>
<dbReference type="PIRSF" id="PIRSF036881">
    <property type="entry name" value="PAT"/>
    <property type="match status" value="1"/>
</dbReference>
<protein>
    <submittedName>
        <fullName evidence="4">(spotted green pufferfish) hypothetical protein</fullName>
    </submittedName>
</protein>
<reference evidence="4" key="1">
    <citation type="journal article" date="2004" name="Nature">
        <title>Genome duplication in the teleost fish Tetraodon nigroviridis reveals the early vertebrate proto-karyotype.</title>
        <authorList>
            <person name="Jaillon O."/>
            <person name="Aury J.-M."/>
            <person name="Brunet F."/>
            <person name="Petit J.-L."/>
            <person name="Stange-Thomann N."/>
            <person name="Mauceli E."/>
            <person name="Bouneau L."/>
            <person name="Fischer C."/>
            <person name="Ozouf-Costaz C."/>
            <person name="Bernot A."/>
            <person name="Nicaud S."/>
            <person name="Jaffe D."/>
            <person name="Fisher S."/>
            <person name="Lutfalla G."/>
            <person name="Dossat C."/>
            <person name="Segurens B."/>
            <person name="Dasilva C."/>
            <person name="Salanoubat M."/>
            <person name="Levy M."/>
            <person name="Boudet N."/>
            <person name="Castellano S."/>
            <person name="Anthouard V."/>
            <person name="Jubin C."/>
            <person name="Castelli V."/>
            <person name="Katinka M."/>
            <person name="Vacherie B."/>
            <person name="Biemont C."/>
            <person name="Skalli Z."/>
            <person name="Cattolico L."/>
            <person name="Poulain J."/>
            <person name="De Berardinis V."/>
            <person name="Cruaud C."/>
            <person name="Duprat S."/>
            <person name="Brottier P."/>
            <person name="Coutanceau J.-P."/>
            <person name="Gouzy J."/>
            <person name="Parra G."/>
            <person name="Lardier G."/>
            <person name="Chapple C."/>
            <person name="McKernan K.J."/>
            <person name="McEwan P."/>
            <person name="Bosak S."/>
            <person name="Kellis M."/>
            <person name="Volff J.-N."/>
            <person name="Guigo R."/>
            <person name="Zody M.C."/>
            <person name="Mesirov J."/>
            <person name="Lindblad-Toh K."/>
            <person name="Birren B."/>
            <person name="Nusbaum C."/>
            <person name="Kahn D."/>
            <person name="Robinson-Rechavi M."/>
            <person name="Laudet V."/>
            <person name="Schachter V."/>
            <person name="Quetier F."/>
            <person name="Saurin W."/>
            <person name="Scarpelli C."/>
            <person name="Wincker P."/>
            <person name="Lander E.S."/>
            <person name="Weissenbach J."/>
            <person name="Roest Crollius H."/>
        </authorList>
    </citation>
    <scope>NUCLEOTIDE SEQUENCE [LARGE SCALE GENOMIC DNA]</scope>
</reference>
<dbReference type="GO" id="GO:0019915">
    <property type="term" value="P:lipid storage"/>
    <property type="evidence" value="ECO:0007669"/>
    <property type="project" value="TreeGrafter"/>
</dbReference>
<comment type="caution">
    <text evidence="4">The sequence shown here is derived from an EMBL/GenBank/DDBJ whole genome shotgun (WGS) entry which is preliminary data.</text>
</comment>
<dbReference type="SUPFAM" id="SSF109775">
    <property type="entry name" value="Mannose-6-phosphate receptor binding protein 1 (Tip47), C-terminal domain"/>
    <property type="match status" value="1"/>
</dbReference>
<dbReference type="Gene3D" id="1.20.120.340">
    <property type="entry name" value="Flagellar protein FliS"/>
    <property type="match status" value="1"/>
</dbReference>
<dbReference type="InterPro" id="IPR004279">
    <property type="entry name" value="Perilipin"/>
</dbReference>
<reference evidence="4" key="2">
    <citation type="submission" date="2004-02" db="EMBL/GenBank/DDBJ databases">
        <authorList>
            <consortium name="Genoscope"/>
            <consortium name="Whitehead Institute Centre for Genome Research"/>
        </authorList>
    </citation>
    <scope>NUCLEOTIDE SEQUENCE</scope>
</reference>
<evidence type="ECO:0000313" key="4">
    <source>
        <dbReference type="EMBL" id="CAF96680.1"/>
    </source>
</evidence>
<evidence type="ECO:0000256" key="2">
    <source>
        <dbReference type="ARBA" id="ARBA00006311"/>
    </source>
</evidence>
<dbReference type="PANTHER" id="PTHR14024:SF25">
    <property type="entry name" value="PERILIPIN-2"/>
    <property type="match status" value="1"/>
</dbReference>
<evidence type="ECO:0000256" key="1">
    <source>
        <dbReference type="ARBA" id="ARBA00004502"/>
    </source>
</evidence>
<dbReference type="AlphaFoldDB" id="Q4SRQ2"/>
<dbReference type="GO" id="GO:0005829">
    <property type="term" value="C:cytosol"/>
    <property type="evidence" value="ECO:0007669"/>
    <property type="project" value="TreeGrafter"/>
</dbReference>
<name>Q4SRQ2_TETNG</name>
<dbReference type="OrthoDB" id="376826at2759"/>
<dbReference type="GO" id="GO:0005811">
    <property type="term" value="C:lipid droplet"/>
    <property type="evidence" value="ECO:0007669"/>
    <property type="project" value="UniProtKB-SubCell"/>
</dbReference>
<sequence length="331" mass="35929">MAAVAVLPNPSLVERVSSLPLVSSTYGLVWSVYAGTKHTHPYLRSVCEAAEQGARSLGSAVLVTASPILHRLEPQIAVANHLACKGLDRIERTLPILQRPPEQIVSSAKDAVSDTLSSAVERTRAVVLGSRLVRLVSSGVDTALSTSESLVDQYLPGTEDEELEPEVRTTKGLPAAAPTYYVRLGCLSARLRKRTYSRAASTLRRSRELMKELQSPAELIQYGRKNIHGANQMLGSLWRSTGPNPEPGPGAEVESGSLALARSLSQQLQTTCLVLVSSLPGLPGQLQQEAPQGPRGVRLERIRESLDHVMDYMVNNTPLNWLVGPFYPRMV</sequence>
<dbReference type="GO" id="GO:0010890">
    <property type="term" value="P:positive regulation of triglyceride storage"/>
    <property type="evidence" value="ECO:0007669"/>
    <property type="project" value="TreeGrafter"/>
</dbReference>